<dbReference type="OrthoDB" id="6255080at2759"/>
<gene>
    <name evidence="2" type="primary">Bbs2</name>
    <name evidence="2" type="ORF">Tcan_10294</name>
</gene>
<dbReference type="GO" id="GO:1905515">
    <property type="term" value="P:non-motile cilium assembly"/>
    <property type="evidence" value="ECO:0007669"/>
    <property type="project" value="InterPro"/>
</dbReference>
<protein>
    <submittedName>
        <fullName evidence="2">Bardet-Biedl syndrome 2-like protein</fullName>
    </submittedName>
</protein>
<organism evidence="2 3">
    <name type="scientific">Toxocara canis</name>
    <name type="common">Canine roundworm</name>
    <dbReference type="NCBI Taxonomy" id="6265"/>
    <lineage>
        <taxon>Eukaryota</taxon>
        <taxon>Metazoa</taxon>
        <taxon>Ecdysozoa</taxon>
        <taxon>Nematoda</taxon>
        <taxon>Chromadorea</taxon>
        <taxon>Rhabditida</taxon>
        <taxon>Spirurina</taxon>
        <taxon>Ascaridomorpha</taxon>
        <taxon>Ascaridoidea</taxon>
        <taxon>Toxocaridae</taxon>
        <taxon>Toxocara</taxon>
    </lineage>
</organism>
<dbReference type="InterPro" id="IPR055379">
    <property type="entry name" value="BBS2_pf_dom"/>
</dbReference>
<keyword evidence="3" id="KW-1185">Reference proteome</keyword>
<proteinExistence type="predicted"/>
<dbReference type="GO" id="GO:0034464">
    <property type="term" value="C:BBSome"/>
    <property type="evidence" value="ECO:0007669"/>
    <property type="project" value="InterPro"/>
</dbReference>
<dbReference type="GO" id="GO:0036064">
    <property type="term" value="C:ciliary basal body"/>
    <property type="evidence" value="ECO:0007669"/>
    <property type="project" value="TreeGrafter"/>
</dbReference>
<accession>A0A0B2VWX9</accession>
<dbReference type="Pfam" id="PF23350">
    <property type="entry name" value="BBS2_pf"/>
    <property type="match status" value="1"/>
</dbReference>
<comment type="caution">
    <text evidence="2">The sequence shown here is derived from an EMBL/GenBank/DDBJ whole genome shotgun (WGS) entry which is preliminary data.</text>
</comment>
<sequence>MRSTGMLFIEMDNSGKVTVRNDDMELVGNVIQAIAEYFQITTISSIANFPAAMKALAELTEKVSCTDSELVS</sequence>
<dbReference type="GO" id="GO:0016020">
    <property type="term" value="C:membrane"/>
    <property type="evidence" value="ECO:0007669"/>
    <property type="project" value="TreeGrafter"/>
</dbReference>
<feature type="domain" description="BBS2 platform" evidence="1">
    <location>
        <begin position="2"/>
        <end position="38"/>
    </location>
</feature>
<dbReference type="PANTHER" id="PTHR32465:SF0">
    <property type="entry name" value="BARDET-BIEDL SYNDROME 2 PROTEIN"/>
    <property type="match status" value="1"/>
</dbReference>
<evidence type="ECO:0000259" key="1">
    <source>
        <dbReference type="Pfam" id="PF23350"/>
    </source>
</evidence>
<dbReference type="Proteomes" id="UP000031036">
    <property type="component" value="Unassembled WGS sequence"/>
</dbReference>
<evidence type="ECO:0000313" key="2">
    <source>
        <dbReference type="EMBL" id="KHN85470.1"/>
    </source>
</evidence>
<reference evidence="2 3" key="1">
    <citation type="submission" date="2014-11" db="EMBL/GenBank/DDBJ databases">
        <title>Genetic blueprint of the zoonotic pathogen Toxocara canis.</title>
        <authorList>
            <person name="Zhu X.-Q."/>
            <person name="Korhonen P.K."/>
            <person name="Cai H."/>
            <person name="Young N.D."/>
            <person name="Nejsum P."/>
            <person name="von Samson-Himmelstjerna G."/>
            <person name="Boag P.R."/>
            <person name="Tan P."/>
            <person name="Li Q."/>
            <person name="Min J."/>
            <person name="Yang Y."/>
            <person name="Wang X."/>
            <person name="Fang X."/>
            <person name="Hall R.S."/>
            <person name="Hofmann A."/>
            <person name="Sternberg P.W."/>
            <person name="Jex A.R."/>
            <person name="Gasser R.B."/>
        </authorList>
    </citation>
    <scope>NUCLEOTIDE SEQUENCE [LARGE SCALE GENOMIC DNA]</scope>
    <source>
        <strain evidence="2">PN_DK_2014</strain>
    </source>
</reference>
<dbReference type="EMBL" id="JPKZ01000774">
    <property type="protein sequence ID" value="KHN85470.1"/>
    <property type="molecule type" value="Genomic_DNA"/>
</dbReference>
<name>A0A0B2VWX9_TOXCA</name>
<dbReference type="InterPro" id="IPR016616">
    <property type="entry name" value="Bardet-Biedl_syndrome_2_prot"/>
</dbReference>
<dbReference type="GO" id="GO:0031514">
    <property type="term" value="C:motile cilium"/>
    <property type="evidence" value="ECO:0007669"/>
    <property type="project" value="TreeGrafter"/>
</dbReference>
<dbReference type="PANTHER" id="PTHR32465">
    <property type="entry name" value="BARDET-BIEDL SYNDROME 2 PROTEIN"/>
    <property type="match status" value="1"/>
</dbReference>
<dbReference type="STRING" id="6265.A0A0B2VWX9"/>
<dbReference type="GO" id="GO:0043005">
    <property type="term" value="C:neuron projection"/>
    <property type="evidence" value="ECO:0007669"/>
    <property type="project" value="TreeGrafter"/>
</dbReference>
<evidence type="ECO:0000313" key="3">
    <source>
        <dbReference type="Proteomes" id="UP000031036"/>
    </source>
</evidence>
<dbReference type="AlphaFoldDB" id="A0A0B2VWX9"/>